<dbReference type="GO" id="GO:0071555">
    <property type="term" value="P:cell wall organization"/>
    <property type="evidence" value="ECO:0007669"/>
    <property type="project" value="UniProtKB-KW"/>
</dbReference>
<keyword evidence="5" id="KW-0012">Acyltransferase</keyword>
<proteinExistence type="inferred from homology"/>
<comment type="similarity">
    <text evidence="1">Belongs to the FemABX family.</text>
</comment>
<gene>
    <name evidence="7" type="ORF">SD72_00230</name>
</gene>
<evidence type="ECO:0000256" key="1">
    <source>
        <dbReference type="ARBA" id="ARBA00009943"/>
    </source>
</evidence>
<protein>
    <recommendedName>
        <fullName evidence="9">Lipid II:glycine glycyltransferase (Peptidoglycan interpeptide bridge formation enzyme)</fullName>
    </recommendedName>
</protein>
<organism evidence="7 8">
    <name type="scientific">Leucobacter komagatae</name>
    <dbReference type="NCBI Taxonomy" id="55969"/>
    <lineage>
        <taxon>Bacteria</taxon>
        <taxon>Bacillati</taxon>
        <taxon>Actinomycetota</taxon>
        <taxon>Actinomycetes</taxon>
        <taxon>Micrococcales</taxon>
        <taxon>Microbacteriaceae</taxon>
        <taxon>Leucobacter</taxon>
    </lineage>
</organism>
<sequence length="356" mass="39986">MGKLRYATAEEVHRWDELVELAPGGGEIWQSREYAEVKRHQRYTPRYIVGEEYPATLVLEKRIPFLGRFWYVPGGPDVSIDADGTPMSAAEYVARGQRLAAFARAEGVFLLKVEPRLHASDEAVRTLRAAGYELGTHVLPHVSTIVLDISGDEDEIMAGFSASTRTKIRKADREGFDVRRVEATEANCRIMFDLLSGTAENKFELRPYEYFRDFWQGFQAAGRGQLVLGYDGDSPVAGMFVTALGKTSGYKDGASAKAKLPTGAMYRMQLELIRWGKEQGATRHDLIGTPPSDRLDDKSHRLYGVGQYKLRLSKDVTDFVGTLDLALLPRKAMLWSTVGDRIARRHTLAIRKDVFY</sequence>
<name>A0A0D0H910_9MICO</name>
<dbReference type="InterPro" id="IPR016181">
    <property type="entry name" value="Acyl_CoA_acyltransferase"/>
</dbReference>
<dbReference type="AlphaFoldDB" id="A0A0D0H910"/>
<dbReference type="InterPro" id="IPR003447">
    <property type="entry name" value="FEMABX"/>
</dbReference>
<dbReference type="PANTHER" id="PTHR36174:SF1">
    <property type="entry name" value="LIPID II:GLYCINE GLYCYLTRANSFERASE"/>
    <property type="match status" value="1"/>
</dbReference>
<dbReference type="GO" id="GO:0009252">
    <property type="term" value="P:peptidoglycan biosynthetic process"/>
    <property type="evidence" value="ECO:0007669"/>
    <property type="project" value="UniProtKB-KW"/>
</dbReference>
<dbReference type="PANTHER" id="PTHR36174">
    <property type="entry name" value="LIPID II:GLYCINE GLYCYLTRANSFERASE"/>
    <property type="match status" value="1"/>
</dbReference>
<dbReference type="Pfam" id="PF02388">
    <property type="entry name" value="FemAB"/>
    <property type="match status" value="1"/>
</dbReference>
<comment type="caution">
    <text evidence="7">The sequence shown here is derived from an EMBL/GenBank/DDBJ whole genome shotgun (WGS) entry which is preliminary data.</text>
</comment>
<reference evidence="7 8" key="1">
    <citation type="submission" date="2015-01" db="EMBL/GenBank/DDBJ databases">
        <title>Draft genome sequence of Leucobacter komagatae strain VKM ST2845.</title>
        <authorList>
            <person name="Karlyshev A.V."/>
            <person name="Kudryashova E.B."/>
        </authorList>
    </citation>
    <scope>NUCLEOTIDE SEQUENCE [LARGE SCALE GENOMIC DNA]</scope>
    <source>
        <strain evidence="7 8">VKM ST2845</strain>
    </source>
</reference>
<dbReference type="RefSeq" id="WP_042542431.1">
    <property type="nucleotide sequence ID" value="NZ_JXSQ01000001.1"/>
</dbReference>
<dbReference type="GO" id="GO:0008360">
    <property type="term" value="P:regulation of cell shape"/>
    <property type="evidence" value="ECO:0007669"/>
    <property type="project" value="UniProtKB-KW"/>
</dbReference>
<keyword evidence="2" id="KW-0808">Transferase</keyword>
<evidence type="ECO:0000256" key="6">
    <source>
        <dbReference type="ARBA" id="ARBA00023316"/>
    </source>
</evidence>
<dbReference type="InterPro" id="IPR050644">
    <property type="entry name" value="PG_Glycine_Bridge_Synth"/>
</dbReference>
<dbReference type="Gene3D" id="3.40.630.30">
    <property type="match status" value="2"/>
</dbReference>
<dbReference type="PROSITE" id="PS51191">
    <property type="entry name" value="FEMABX"/>
    <property type="match status" value="1"/>
</dbReference>
<evidence type="ECO:0000256" key="4">
    <source>
        <dbReference type="ARBA" id="ARBA00022984"/>
    </source>
</evidence>
<evidence type="ECO:0000313" key="8">
    <source>
        <dbReference type="Proteomes" id="UP000032120"/>
    </source>
</evidence>
<keyword evidence="3" id="KW-0133">Cell shape</keyword>
<evidence type="ECO:0000256" key="2">
    <source>
        <dbReference type="ARBA" id="ARBA00022679"/>
    </source>
</evidence>
<dbReference type="EMBL" id="JXSQ01000001">
    <property type="protein sequence ID" value="KIP53695.1"/>
    <property type="molecule type" value="Genomic_DNA"/>
</dbReference>
<dbReference type="SUPFAM" id="SSF55729">
    <property type="entry name" value="Acyl-CoA N-acyltransferases (Nat)"/>
    <property type="match status" value="2"/>
</dbReference>
<evidence type="ECO:0000313" key="7">
    <source>
        <dbReference type="EMBL" id="KIP53695.1"/>
    </source>
</evidence>
<evidence type="ECO:0000256" key="3">
    <source>
        <dbReference type="ARBA" id="ARBA00022960"/>
    </source>
</evidence>
<evidence type="ECO:0000256" key="5">
    <source>
        <dbReference type="ARBA" id="ARBA00023315"/>
    </source>
</evidence>
<dbReference type="Proteomes" id="UP000032120">
    <property type="component" value="Unassembled WGS sequence"/>
</dbReference>
<accession>A0A0D0H910</accession>
<keyword evidence="8" id="KW-1185">Reference proteome</keyword>
<dbReference type="GO" id="GO:0016755">
    <property type="term" value="F:aminoacyltransferase activity"/>
    <property type="evidence" value="ECO:0007669"/>
    <property type="project" value="InterPro"/>
</dbReference>
<keyword evidence="4" id="KW-0573">Peptidoglycan synthesis</keyword>
<keyword evidence="6" id="KW-0961">Cell wall biogenesis/degradation</keyword>
<evidence type="ECO:0008006" key="9">
    <source>
        <dbReference type="Google" id="ProtNLM"/>
    </source>
</evidence>